<feature type="region of interest" description="Disordered" evidence="1">
    <location>
        <begin position="53"/>
        <end position="79"/>
    </location>
</feature>
<name>F0WTG0_9STRA</name>
<reference evidence="2" key="1">
    <citation type="journal article" date="2011" name="PLoS Biol.">
        <title>Gene gain and loss during evolution of obligate parasitism in the white rust pathogen of Arabidopsis thaliana.</title>
        <authorList>
            <person name="Kemen E."/>
            <person name="Gardiner A."/>
            <person name="Schultz-Larsen T."/>
            <person name="Kemen A.C."/>
            <person name="Balmuth A.L."/>
            <person name="Robert-Seilaniantz A."/>
            <person name="Bailey K."/>
            <person name="Holub E."/>
            <person name="Studholme D.J."/>
            <person name="Maclean D."/>
            <person name="Jones J.D."/>
        </authorList>
    </citation>
    <scope>NUCLEOTIDE SEQUENCE</scope>
</reference>
<protein>
    <submittedName>
        <fullName evidence="2">AlNc14C250G9639 protein</fullName>
    </submittedName>
</protein>
<dbReference type="AlphaFoldDB" id="F0WTG0"/>
<evidence type="ECO:0000313" key="2">
    <source>
        <dbReference type="EMBL" id="CCA24650.1"/>
    </source>
</evidence>
<evidence type="ECO:0000256" key="1">
    <source>
        <dbReference type="SAM" id="MobiDB-lite"/>
    </source>
</evidence>
<dbReference type="EMBL" id="FR824295">
    <property type="protein sequence ID" value="CCA24650.1"/>
    <property type="molecule type" value="Genomic_DNA"/>
</dbReference>
<organism evidence="2">
    <name type="scientific">Albugo laibachii Nc14</name>
    <dbReference type="NCBI Taxonomy" id="890382"/>
    <lineage>
        <taxon>Eukaryota</taxon>
        <taxon>Sar</taxon>
        <taxon>Stramenopiles</taxon>
        <taxon>Oomycota</taxon>
        <taxon>Peronosporomycetes</taxon>
        <taxon>Albuginales</taxon>
        <taxon>Albuginaceae</taxon>
        <taxon>Albugo</taxon>
    </lineage>
</organism>
<proteinExistence type="predicted"/>
<reference evidence="2" key="2">
    <citation type="submission" date="2011-02" db="EMBL/GenBank/DDBJ databases">
        <authorList>
            <person name="MacLean D."/>
        </authorList>
    </citation>
    <scope>NUCLEOTIDE SEQUENCE</scope>
</reference>
<dbReference type="HOGENOM" id="CLU_1374408_0_0_1"/>
<accession>F0WTG0</accession>
<feature type="compositionally biased region" description="Polar residues" evidence="1">
    <location>
        <begin position="58"/>
        <end position="79"/>
    </location>
</feature>
<sequence>MDFSAPGRTSRIIPHYVPGNSPADLQLGVGLAIAASEKMHPQIEDISAQDGNSRLALGSSSRNPSTKPSQTQADPNSNVPLWELNSLSRIDQTHGPYQSLVTTNVCVIYWKFMNNEHSLSCARCLVRLGEVLIISVKKSYAWIIEGTDPGSIRQCAHCVDLTIESAMKLNVHPVNDKSMRQSHSGCFDRTGSRQGCNIG</sequence>
<gene>
    <name evidence="2" type="primary">AlNc14C250G9639</name>
    <name evidence="2" type="ORF">ALNC14_107940</name>
</gene>